<name>A0ABT2K5U7_9RHOB</name>
<feature type="region of interest" description="Disordered" evidence="1">
    <location>
        <begin position="43"/>
        <end position="62"/>
    </location>
</feature>
<protein>
    <submittedName>
        <fullName evidence="2">Uncharacterized protein</fullName>
    </submittedName>
</protein>
<accession>A0ABT2K5U7</accession>
<organism evidence="2 3">
    <name type="scientific">Paracoccus maritimus</name>
    <dbReference type="NCBI Taxonomy" id="2933292"/>
    <lineage>
        <taxon>Bacteria</taxon>
        <taxon>Pseudomonadati</taxon>
        <taxon>Pseudomonadota</taxon>
        <taxon>Alphaproteobacteria</taxon>
        <taxon>Rhodobacterales</taxon>
        <taxon>Paracoccaceae</taxon>
        <taxon>Paracoccus</taxon>
    </lineage>
</organism>
<sequence length="111" mass="11643">MKNLSAAILSLFVLALLPWGAFGHAYPARASDMAQMAMEERAAQTSVAEATPQRRCHGPALPGYPCQHDHAVPPAGIDVPTGGRASLSWPRGTPALQGIEPPGLLDPPRKG</sequence>
<proteinExistence type="predicted"/>
<evidence type="ECO:0000313" key="3">
    <source>
        <dbReference type="Proteomes" id="UP001320702"/>
    </source>
</evidence>
<evidence type="ECO:0000313" key="2">
    <source>
        <dbReference type="EMBL" id="MCT4331902.1"/>
    </source>
</evidence>
<comment type="caution">
    <text evidence="2">The sequence shown here is derived from an EMBL/GenBank/DDBJ whole genome shotgun (WGS) entry which is preliminary data.</text>
</comment>
<gene>
    <name evidence="2" type="ORF">MU516_03345</name>
</gene>
<dbReference type="EMBL" id="JANAVZ010000002">
    <property type="protein sequence ID" value="MCT4331902.1"/>
    <property type="molecule type" value="Genomic_DNA"/>
</dbReference>
<feature type="region of interest" description="Disordered" evidence="1">
    <location>
        <begin position="67"/>
        <end position="111"/>
    </location>
</feature>
<evidence type="ECO:0000256" key="1">
    <source>
        <dbReference type="SAM" id="MobiDB-lite"/>
    </source>
</evidence>
<dbReference type="RefSeq" id="WP_260275786.1">
    <property type="nucleotide sequence ID" value="NZ_JANAVZ010000002.1"/>
</dbReference>
<reference evidence="2 3" key="1">
    <citation type="submission" date="2022-04" db="EMBL/GenBank/DDBJ databases">
        <title>Paracoccus sp. YLB-12 draft genome sequence.</title>
        <authorList>
            <person name="Yu L."/>
        </authorList>
    </citation>
    <scope>NUCLEOTIDE SEQUENCE [LARGE SCALE GENOMIC DNA]</scope>
    <source>
        <strain evidence="2 3">YLB-12</strain>
    </source>
</reference>
<dbReference type="Proteomes" id="UP001320702">
    <property type="component" value="Unassembled WGS sequence"/>
</dbReference>
<keyword evidence="3" id="KW-1185">Reference proteome</keyword>